<accession>A0A4R6Q1B9</accession>
<dbReference type="Proteomes" id="UP000295500">
    <property type="component" value="Unassembled WGS sequence"/>
</dbReference>
<dbReference type="GO" id="GO:0006281">
    <property type="term" value="P:DNA repair"/>
    <property type="evidence" value="ECO:0007669"/>
    <property type="project" value="TreeGrafter"/>
</dbReference>
<dbReference type="Gene3D" id="1.10.150.240">
    <property type="entry name" value="Putative phosphatase, domain 2"/>
    <property type="match status" value="1"/>
</dbReference>
<proteinExistence type="predicted"/>
<dbReference type="PANTHER" id="PTHR43434">
    <property type="entry name" value="PHOSPHOGLYCOLATE PHOSPHATASE"/>
    <property type="match status" value="1"/>
</dbReference>
<dbReference type="InterPro" id="IPR036412">
    <property type="entry name" value="HAD-like_sf"/>
</dbReference>
<evidence type="ECO:0000313" key="2">
    <source>
        <dbReference type="Proteomes" id="UP000295500"/>
    </source>
</evidence>
<sequence length="218" mass="23981">MKYKLAIFDLDGTILDTLADLTASVNYALERFGYPTRTAAEVRRFLGNGSVVLMTKSLPSGTSEADRNKVLDFYNDYYQAHCNLETRPYEGIPELFSKLRSADCKIAVVSNKPDSAVQVLCREHFCDSLDAATGQRSDVRKKPAPDAINDILNKLSIDRKDSVYVGDSEVDIATAGNAAMDCISVEWGFRDRDFLMESGATVVASDVAELAQMLGIMI</sequence>
<evidence type="ECO:0000313" key="1">
    <source>
        <dbReference type="EMBL" id="TDP51398.1"/>
    </source>
</evidence>
<organism evidence="1 2">
    <name type="scientific">Aminicella lysinilytica</name>
    <dbReference type="NCBI Taxonomy" id="433323"/>
    <lineage>
        <taxon>Bacteria</taxon>
        <taxon>Bacillati</taxon>
        <taxon>Bacillota</taxon>
        <taxon>Clostridia</taxon>
        <taxon>Peptostreptococcales</taxon>
        <taxon>Anaerovoracaceae</taxon>
        <taxon>Aminicella</taxon>
    </lineage>
</organism>
<name>A0A4R6Q1B9_9FIRM</name>
<dbReference type="SUPFAM" id="SSF56784">
    <property type="entry name" value="HAD-like"/>
    <property type="match status" value="1"/>
</dbReference>
<dbReference type="InterPro" id="IPR023214">
    <property type="entry name" value="HAD_sf"/>
</dbReference>
<dbReference type="SFLD" id="SFLDS00003">
    <property type="entry name" value="Haloacid_Dehalogenase"/>
    <property type="match status" value="1"/>
</dbReference>
<dbReference type="SFLD" id="SFLDG01135">
    <property type="entry name" value="C1.5.6:_HAD__Beta-PGM__Phospha"/>
    <property type="match status" value="1"/>
</dbReference>
<dbReference type="GO" id="GO:0008967">
    <property type="term" value="F:phosphoglycolate phosphatase activity"/>
    <property type="evidence" value="ECO:0007669"/>
    <property type="project" value="TreeGrafter"/>
</dbReference>
<protein>
    <submittedName>
        <fullName evidence="1">Phosphoglycolate phosphatase</fullName>
    </submittedName>
</protein>
<dbReference type="OrthoDB" id="9807630at2"/>
<dbReference type="AlphaFoldDB" id="A0A4R6Q1B9"/>
<reference evidence="1 2" key="1">
    <citation type="submission" date="2019-03" db="EMBL/GenBank/DDBJ databases">
        <title>Genomic Encyclopedia of Type Strains, Phase IV (KMG-IV): sequencing the most valuable type-strain genomes for metagenomic binning, comparative biology and taxonomic classification.</title>
        <authorList>
            <person name="Goeker M."/>
        </authorList>
    </citation>
    <scope>NUCLEOTIDE SEQUENCE [LARGE SCALE GENOMIC DNA]</scope>
    <source>
        <strain evidence="1 2">DSM 28287</strain>
    </source>
</reference>
<dbReference type="InterPro" id="IPR041492">
    <property type="entry name" value="HAD_2"/>
</dbReference>
<dbReference type="InterPro" id="IPR050155">
    <property type="entry name" value="HAD-like_hydrolase_sf"/>
</dbReference>
<dbReference type="InterPro" id="IPR023198">
    <property type="entry name" value="PGP-like_dom2"/>
</dbReference>
<dbReference type="GO" id="GO:0005829">
    <property type="term" value="C:cytosol"/>
    <property type="evidence" value="ECO:0007669"/>
    <property type="project" value="TreeGrafter"/>
</dbReference>
<dbReference type="PANTHER" id="PTHR43434:SF1">
    <property type="entry name" value="PHOSPHOGLYCOLATE PHOSPHATASE"/>
    <property type="match status" value="1"/>
</dbReference>
<dbReference type="Gene3D" id="3.40.50.1000">
    <property type="entry name" value="HAD superfamily/HAD-like"/>
    <property type="match status" value="1"/>
</dbReference>
<dbReference type="EMBL" id="SNXO01000031">
    <property type="protein sequence ID" value="TDP51398.1"/>
    <property type="molecule type" value="Genomic_DNA"/>
</dbReference>
<keyword evidence="2" id="KW-1185">Reference proteome</keyword>
<comment type="caution">
    <text evidence="1">The sequence shown here is derived from an EMBL/GenBank/DDBJ whole genome shotgun (WGS) entry which is preliminary data.</text>
</comment>
<dbReference type="RefSeq" id="WP_133528957.1">
    <property type="nucleotide sequence ID" value="NZ_SNXO01000031.1"/>
</dbReference>
<dbReference type="Pfam" id="PF13419">
    <property type="entry name" value="HAD_2"/>
    <property type="match status" value="1"/>
</dbReference>
<dbReference type="SFLD" id="SFLDG01129">
    <property type="entry name" value="C1.5:_HAD__Beta-PGM__Phosphata"/>
    <property type="match status" value="1"/>
</dbReference>
<gene>
    <name evidence="1" type="ORF">EV211_13119</name>
</gene>